<dbReference type="eggNOG" id="ENOG502RCH9">
    <property type="taxonomic scope" value="Eukaryota"/>
</dbReference>
<keyword evidence="3" id="KW-1133">Transmembrane helix</keyword>
<dbReference type="Proteomes" id="UP000009328">
    <property type="component" value="Unassembled WGS sequence"/>
</dbReference>
<dbReference type="InterPro" id="IPR050645">
    <property type="entry name" value="Histidine_acid_phosphatase"/>
</dbReference>
<keyword evidence="3" id="KW-0812">Transmembrane</keyword>
<keyword evidence="4" id="KW-0732">Signal</keyword>
<dbReference type="InterPro" id="IPR000560">
    <property type="entry name" value="His_Pase_clade-2"/>
</dbReference>
<dbReference type="SUPFAM" id="SSF53254">
    <property type="entry name" value="Phosphoglycerate mutase-like"/>
    <property type="match status" value="1"/>
</dbReference>
<dbReference type="Pfam" id="PF00328">
    <property type="entry name" value="His_Phos_2"/>
    <property type="match status" value="1"/>
</dbReference>
<dbReference type="PANTHER" id="PTHR11567:SF142">
    <property type="entry name" value="PHOSPHOGLYCERATE MUTASE-LIKE PROTEIN"/>
    <property type="match status" value="1"/>
</dbReference>
<dbReference type="HOGENOM" id="CLU_023111_1_0_1"/>
<feature type="region of interest" description="Disordered" evidence="2">
    <location>
        <begin position="476"/>
        <end position="511"/>
    </location>
</feature>
<evidence type="ECO:0000313" key="5">
    <source>
        <dbReference type="EMBL" id="CCH45527.1"/>
    </source>
</evidence>
<keyword evidence="3" id="KW-0472">Membrane</keyword>
<evidence type="ECO:0000256" key="2">
    <source>
        <dbReference type="SAM" id="MobiDB-lite"/>
    </source>
</evidence>
<reference evidence="5 6" key="1">
    <citation type="journal article" date="2012" name="Eukaryot. Cell">
        <title>Draft genome sequence of Wickerhamomyces ciferrii NRRL Y-1031 F-60-10.</title>
        <authorList>
            <person name="Schneider J."/>
            <person name="Andrea H."/>
            <person name="Blom J."/>
            <person name="Jaenicke S."/>
            <person name="Ruckert C."/>
            <person name="Schorsch C."/>
            <person name="Szczepanowski R."/>
            <person name="Farwick M."/>
            <person name="Goesmann A."/>
            <person name="Puhler A."/>
            <person name="Schaffer S."/>
            <person name="Tauch A."/>
            <person name="Kohler T."/>
            <person name="Brinkrolf K."/>
        </authorList>
    </citation>
    <scope>NUCLEOTIDE SEQUENCE [LARGE SCALE GENOMIC DNA]</scope>
    <source>
        <strain evidence="6">ATCC 14091 / BCRC 22168 / CBS 111 / JCM 3599 / NBRC 0793 / NRRL Y-1031 F-60-10</strain>
    </source>
</reference>
<evidence type="ECO:0000256" key="4">
    <source>
        <dbReference type="SAM" id="SignalP"/>
    </source>
</evidence>
<dbReference type="EMBL" id="CAIF01000198">
    <property type="protein sequence ID" value="CCH45527.1"/>
    <property type="molecule type" value="Genomic_DNA"/>
</dbReference>
<evidence type="ECO:0000256" key="1">
    <source>
        <dbReference type="ARBA" id="ARBA00005375"/>
    </source>
</evidence>
<dbReference type="STRING" id="1206466.K0KU23"/>
<dbReference type="Gene3D" id="3.40.50.1240">
    <property type="entry name" value="Phosphoglycerate mutase-like"/>
    <property type="match status" value="1"/>
</dbReference>
<feature type="transmembrane region" description="Helical" evidence="3">
    <location>
        <begin position="446"/>
        <end position="469"/>
    </location>
</feature>
<protein>
    <submittedName>
        <fullName evidence="5">Secreted protein</fullName>
    </submittedName>
</protein>
<feature type="compositionally biased region" description="Polar residues" evidence="2">
    <location>
        <begin position="476"/>
        <end position="497"/>
    </location>
</feature>
<sequence>MLLNTALTSLALASMVYAADDNTDDYKVVGSLIFGRHNDRPAKPANYLTPIGAEHQFQIGQFYRERYFGLDSSNSKIDDDSNVIQSLNKDGFFINGQIFAEASSGNVILFSHYAFLQGLYPPQDVSGTSTANQTLAALSNGTIVENPLSGYQYVKSTIQENATEEYIWTKGDENCPAVTKSLKDVKSSDLFQKYTNESNDFFQSLKDIEFINETFNQSELNFKNAMNIFDEVWVNTIHNETVSKQFNESLIDSIQFWSDRYQWVLSDNNLNSNLTIGAKTLMGRVMSKLDTTRKQGKPYLNYLTGSFNTMYQLASVINLDIADSKFKTMPDYGATYVFELLNNTQNDETFVRFSFKNGTQELNTYPIFNSTNNMMKWDDFTSNVGKIAIKDVSSWCNVCGYNDISSDNVMEMCVPYTNLYEQATKLNDEGVDLNSYKKNKLSLADAGGIGAGVTIGVFALIGVLGFLLYKLRGGKSTQSSNIQPTHTNSANSGTVAGSDSDLEKGSNVSTN</sequence>
<accession>K0KU23</accession>
<comment type="similarity">
    <text evidence="1">Belongs to the histidine acid phosphatase family.</text>
</comment>
<dbReference type="InParanoid" id="K0KU23"/>
<evidence type="ECO:0000313" key="6">
    <source>
        <dbReference type="Proteomes" id="UP000009328"/>
    </source>
</evidence>
<feature type="chain" id="PRO_5003837962" evidence="4">
    <location>
        <begin position="19"/>
        <end position="511"/>
    </location>
</feature>
<keyword evidence="6" id="KW-1185">Reference proteome</keyword>
<gene>
    <name evidence="5" type="ORF">BN7_5109</name>
</gene>
<dbReference type="InterPro" id="IPR029033">
    <property type="entry name" value="His_PPase_superfam"/>
</dbReference>
<proteinExistence type="inferred from homology"/>
<organism evidence="5 6">
    <name type="scientific">Wickerhamomyces ciferrii (strain ATCC 14091 / BCRC 22168 / CBS 111 / JCM 3599 / NBRC 0793 / NRRL Y-1031 F-60-10)</name>
    <name type="common">Yeast</name>
    <name type="synonym">Pichia ciferrii</name>
    <dbReference type="NCBI Taxonomy" id="1206466"/>
    <lineage>
        <taxon>Eukaryota</taxon>
        <taxon>Fungi</taxon>
        <taxon>Dikarya</taxon>
        <taxon>Ascomycota</taxon>
        <taxon>Saccharomycotina</taxon>
        <taxon>Saccharomycetes</taxon>
        <taxon>Phaffomycetales</taxon>
        <taxon>Wickerhamomycetaceae</taxon>
        <taxon>Wickerhamomyces</taxon>
    </lineage>
</organism>
<comment type="caution">
    <text evidence="5">The sequence shown here is derived from an EMBL/GenBank/DDBJ whole genome shotgun (WGS) entry which is preliminary data.</text>
</comment>
<dbReference type="PANTHER" id="PTHR11567">
    <property type="entry name" value="ACID PHOSPHATASE-RELATED"/>
    <property type="match status" value="1"/>
</dbReference>
<dbReference type="GO" id="GO:0016791">
    <property type="term" value="F:phosphatase activity"/>
    <property type="evidence" value="ECO:0007669"/>
    <property type="project" value="TreeGrafter"/>
</dbReference>
<name>K0KU23_WICCF</name>
<feature type="signal peptide" evidence="4">
    <location>
        <begin position="1"/>
        <end position="18"/>
    </location>
</feature>
<dbReference type="AlphaFoldDB" id="K0KU23"/>
<evidence type="ECO:0000256" key="3">
    <source>
        <dbReference type="SAM" id="Phobius"/>
    </source>
</evidence>